<accession>A0A7J7MD59</accession>
<protein>
    <submittedName>
        <fullName evidence="3">Uncharacterized protein</fullName>
    </submittedName>
</protein>
<dbReference type="GO" id="GO:0009705">
    <property type="term" value="C:plant-type vacuole membrane"/>
    <property type="evidence" value="ECO:0007669"/>
    <property type="project" value="TreeGrafter"/>
</dbReference>
<name>A0A7J7MD59_9MAGN</name>
<keyword evidence="1" id="KW-0813">Transport</keyword>
<dbReference type="GO" id="GO:0006874">
    <property type="term" value="P:intracellular calcium ion homeostasis"/>
    <property type="evidence" value="ECO:0007669"/>
    <property type="project" value="TreeGrafter"/>
</dbReference>
<dbReference type="PANTHER" id="PTHR31503">
    <property type="entry name" value="VACUOLAR CALCIUM ION TRANSPORTER"/>
    <property type="match status" value="1"/>
</dbReference>
<reference evidence="3 4" key="1">
    <citation type="journal article" date="2020" name="IScience">
        <title>Genome Sequencing of the Endangered Kingdonia uniflora (Circaeasteraceae, Ranunculales) Reveals Potential Mechanisms of Evolutionary Specialization.</title>
        <authorList>
            <person name="Sun Y."/>
            <person name="Deng T."/>
            <person name="Zhang A."/>
            <person name="Moore M.J."/>
            <person name="Landis J.B."/>
            <person name="Lin N."/>
            <person name="Zhang H."/>
            <person name="Zhang X."/>
            <person name="Huang J."/>
            <person name="Zhang X."/>
            <person name="Sun H."/>
            <person name="Wang H."/>
        </authorList>
    </citation>
    <scope>NUCLEOTIDE SEQUENCE [LARGE SCALE GENOMIC DNA]</scope>
    <source>
        <strain evidence="3">TB1705</strain>
        <tissue evidence="3">Leaf</tissue>
    </source>
</reference>
<dbReference type="GO" id="GO:0015369">
    <property type="term" value="F:calcium:proton antiporter activity"/>
    <property type="evidence" value="ECO:0007669"/>
    <property type="project" value="TreeGrafter"/>
</dbReference>
<keyword evidence="2" id="KW-0406">Ion transport</keyword>
<keyword evidence="4" id="KW-1185">Reference proteome</keyword>
<gene>
    <name evidence="3" type="ORF">GIB67_025867</name>
</gene>
<dbReference type="EMBL" id="JACGCM010001604">
    <property type="protein sequence ID" value="KAF6152849.1"/>
    <property type="molecule type" value="Genomic_DNA"/>
</dbReference>
<evidence type="ECO:0000313" key="4">
    <source>
        <dbReference type="Proteomes" id="UP000541444"/>
    </source>
</evidence>
<dbReference type="InterPro" id="IPR004713">
    <property type="entry name" value="CaH_exchang"/>
</dbReference>
<evidence type="ECO:0000256" key="2">
    <source>
        <dbReference type="ARBA" id="ARBA00023065"/>
    </source>
</evidence>
<dbReference type="AlphaFoldDB" id="A0A7J7MD59"/>
<comment type="caution">
    <text evidence="3">The sequence shown here is derived from an EMBL/GenBank/DDBJ whole genome shotgun (WGS) entry which is preliminary data.</text>
</comment>
<proteinExistence type="predicted"/>
<dbReference type="Proteomes" id="UP000541444">
    <property type="component" value="Unassembled WGS sequence"/>
</dbReference>
<organism evidence="3 4">
    <name type="scientific">Kingdonia uniflora</name>
    <dbReference type="NCBI Taxonomy" id="39325"/>
    <lineage>
        <taxon>Eukaryota</taxon>
        <taxon>Viridiplantae</taxon>
        <taxon>Streptophyta</taxon>
        <taxon>Embryophyta</taxon>
        <taxon>Tracheophyta</taxon>
        <taxon>Spermatophyta</taxon>
        <taxon>Magnoliopsida</taxon>
        <taxon>Ranunculales</taxon>
        <taxon>Circaeasteraceae</taxon>
        <taxon>Kingdonia</taxon>
    </lineage>
</organism>
<keyword evidence="1" id="KW-0050">Antiport</keyword>
<evidence type="ECO:0000256" key="1">
    <source>
        <dbReference type="ARBA" id="ARBA00022449"/>
    </source>
</evidence>
<dbReference type="PANTHER" id="PTHR31503:SF1">
    <property type="entry name" value="VACUOLAR CATION_PROTON EXCHANGER 3"/>
    <property type="match status" value="1"/>
</dbReference>
<sequence length="195" mass="22056">MASQEPWNLESGNMKWFSKEFRHGWTAHNMSSSSLWKKFDLSLVSKPWISTLSLIGLTLLAERVNFLTEQIAFYTGPIDVEDESDGLVTKEAVVIILWSRFSWLVGTTVVIALLSEYAVEHAGAVIFSFKNKLDISLGIAFGLTTQISLGDDLSSFILPFFEDGGNRKDNYRKFPHLIDTSSLRKLNRYELPELS</sequence>
<evidence type="ECO:0000313" key="3">
    <source>
        <dbReference type="EMBL" id="KAF6152849.1"/>
    </source>
</evidence>
<dbReference type="OrthoDB" id="1699231at2759"/>